<dbReference type="RefSeq" id="WP_124909220.1">
    <property type="nucleotide sequence ID" value="NZ_RQJP01000005.1"/>
</dbReference>
<dbReference type="AlphaFoldDB" id="A0A3P1CE13"/>
<accession>A0A3P1CE13</accession>
<dbReference type="OrthoDB" id="941642at2"/>
<name>A0A3P1CE13_9BACT</name>
<feature type="transmembrane region" description="Helical" evidence="1">
    <location>
        <begin position="47"/>
        <end position="67"/>
    </location>
</feature>
<keyword evidence="1" id="KW-0472">Membrane</keyword>
<organism evidence="2 3">
    <name type="scientific">Larkinella knui</name>
    <dbReference type="NCBI Taxonomy" id="2025310"/>
    <lineage>
        <taxon>Bacteria</taxon>
        <taxon>Pseudomonadati</taxon>
        <taxon>Bacteroidota</taxon>
        <taxon>Cytophagia</taxon>
        <taxon>Cytophagales</taxon>
        <taxon>Spirosomataceae</taxon>
        <taxon>Larkinella</taxon>
    </lineage>
</organism>
<dbReference type="Proteomes" id="UP000274271">
    <property type="component" value="Unassembled WGS sequence"/>
</dbReference>
<dbReference type="EMBL" id="RQJP01000005">
    <property type="protein sequence ID" value="RRB11552.1"/>
    <property type="molecule type" value="Genomic_DNA"/>
</dbReference>
<gene>
    <name evidence="2" type="ORF">EHT87_24070</name>
</gene>
<comment type="caution">
    <text evidence="2">The sequence shown here is derived from an EMBL/GenBank/DDBJ whole genome shotgun (WGS) entry which is preliminary data.</text>
</comment>
<keyword evidence="1" id="KW-0812">Transmembrane</keyword>
<evidence type="ECO:0000256" key="1">
    <source>
        <dbReference type="SAM" id="Phobius"/>
    </source>
</evidence>
<reference evidence="2 3" key="1">
    <citation type="submission" date="2018-11" db="EMBL/GenBank/DDBJ databases">
        <authorList>
            <person name="Zhou Z."/>
            <person name="Wang G."/>
        </authorList>
    </citation>
    <scope>NUCLEOTIDE SEQUENCE [LARGE SCALE GENOMIC DNA]</scope>
    <source>
        <strain evidence="2 3">KCTC42998</strain>
    </source>
</reference>
<feature type="transmembrane region" description="Helical" evidence="1">
    <location>
        <begin position="7"/>
        <end position="27"/>
    </location>
</feature>
<keyword evidence="3" id="KW-1185">Reference proteome</keyword>
<feature type="transmembrane region" description="Helical" evidence="1">
    <location>
        <begin position="79"/>
        <end position="96"/>
    </location>
</feature>
<sequence length="230" mass="25924">MERFLTVLAAALCAAPLFFIVAIRWLIPAIKRWFLRGADLDFSGSLSLGAGIALGSFILIGSLAWFFSGRGYLRPTQMITGLMMAGWCLAWVVFAWNEPHTLDYHGKRAVLDAEIRIDKSLLNGRPLKEAVALSFTGGDFDRFHWDQVRHEGGFVVLPWEITVHTVYHWAIWSTVDYKKSYFELDLPYRPSHSTDWSGWAAPTAHEGAIIPPGLTLRYRLNLLAQSETSP</sequence>
<evidence type="ECO:0000313" key="3">
    <source>
        <dbReference type="Proteomes" id="UP000274271"/>
    </source>
</evidence>
<evidence type="ECO:0000313" key="2">
    <source>
        <dbReference type="EMBL" id="RRB11552.1"/>
    </source>
</evidence>
<keyword evidence="1" id="KW-1133">Transmembrane helix</keyword>
<proteinExistence type="predicted"/>
<protein>
    <submittedName>
        <fullName evidence="2">Uncharacterized protein</fullName>
    </submittedName>
</protein>